<evidence type="ECO:0000313" key="22">
    <source>
        <dbReference type="Proteomes" id="UP001177943"/>
    </source>
</evidence>
<reference evidence="21" key="1">
    <citation type="submission" date="2023-05" db="EMBL/GenBank/DDBJ databases">
        <title>Comparative genomics of Bacillaceae isolates and their secondary metabolite potential.</title>
        <authorList>
            <person name="Song L."/>
            <person name="Nielsen L.J."/>
            <person name="Mohite O."/>
            <person name="Xu X."/>
            <person name="Weber T."/>
            <person name="Kovacs A.T."/>
        </authorList>
    </citation>
    <scope>NUCLEOTIDE SEQUENCE</scope>
    <source>
        <strain evidence="21">B2_4</strain>
    </source>
</reference>
<dbReference type="Pfam" id="PF13561">
    <property type="entry name" value="adh_short_C2"/>
    <property type="match status" value="1"/>
</dbReference>
<evidence type="ECO:0000256" key="9">
    <source>
        <dbReference type="ARBA" id="ARBA00023140"/>
    </source>
</evidence>
<keyword evidence="4" id="KW-0597">Phosphoprotein</keyword>
<evidence type="ECO:0000256" key="6">
    <source>
        <dbReference type="ARBA" id="ARBA00022857"/>
    </source>
</evidence>
<dbReference type="SUPFAM" id="SSF51735">
    <property type="entry name" value="NAD(P)-binding Rossmann-fold domains"/>
    <property type="match status" value="1"/>
</dbReference>
<evidence type="ECO:0000313" key="21">
    <source>
        <dbReference type="EMBL" id="WHX48511.1"/>
    </source>
</evidence>
<proteinExistence type="predicted"/>
<evidence type="ECO:0000256" key="13">
    <source>
        <dbReference type="ARBA" id="ARBA00038849"/>
    </source>
</evidence>
<evidence type="ECO:0000256" key="4">
    <source>
        <dbReference type="ARBA" id="ARBA00022553"/>
    </source>
</evidence>
<evidence type="ECO:0000256" key="11">
    <source>
        <dbReference type="ARBA" id="ARBA00037124"/>
    </source>
</evidence>
<evidence type="ECO:0000256" key="18">
    <source>
        <dbReference type="ARBA" id="ARBA00049251"/>
    </source>
</evidence>
<dbReference type="Proteomes" id="UP001177943">
    <property type="component" value="Chromosome"/>
</dbReference>
<dbReference type="AlphaFoldDB" id="A0AA95I454"/>
<comment type="function">
    <text evidence="11">Participates in chain elongation of fatty acids. Catalyzes the reduction of trans-2-enoyl-CoAs of varying chain lengths from 6:1 to 16:1, having maximum activity with 10:1 CoA. Has no 2,4-dienoyl-CoA reductase activity.</text>
</comment>
<dbReference type="EMBL" id="CP126084">
    <property type="protein sequence ID" value="WHX48511.1"/>
    <property type="molecule type" value="Genomic_DNA"/>
</dbReference>
<keyword evidence="10" id="KW-0275">Fatty acid biosynthesis</keyword>
<comment type="subunit">
    <text evidence="12">Interacts with PEX5, probably required to target it into peroxisomes.</text>
</comment>
<keyword evidence="5" id="KW-0276">Fatty acid metabolism</keyword>
<comment type="catalytic activity">
    <reaction evidence="20">
        <text>(2E)-octenoyl-CoA + NADPH + H(+) = octanoyl-CoA + NADP(+)</text>
        <dbReference type="Rhea" id="RHEA:44952"/>
        <dbReference type="ChEBI" id="CHEBI:15378"/>
        <dbReference type="ChEBI" id="CHEBI:57386"/>
        <dbReference type="ChEBI" id="CHEBI:57783"/>
        <dbReference type="ChEBI" id="CHEBI:58349"/>
        <dbReference type="ChEBI" id="CHEBI:62242"/>
    </reaction>
    <physiologicalReaction direction="left-to-right" evidence="20">
        <dbReference type="Rhea" id="RHEA:44953"/>
    </physiologicalReaction>
</comment>
<comment type="catalytic activity">
    <reaction evidence="16">
        <text>(2E)-tetradecenoyl-CoA + NADPH + H(+) = tetradecanoyl-CoA + NADP(+)</text>
        <dbReference type="Rhea" id="RHEA:44968"/>
        <dbReference type="ChEBI" id="CHEBI:15378"/>
        <dbReference type="ChEBI" id="CHEBI:57385"/>
        <dbReference type="ChEBI" id="CHEBI:57783"/>
        <dbReference type="ChEBI" id="CHEBI:58349"/>
        <dbReference type="ChEBI" id="CHEBI:61405"/>
    </reaction>
    <physiologicalReaction direction="left-to-right" evidence="16">
        <dbReference type="Rhea" id="RHEA:44969"/>
    </physiologicalReaction>
</comment>
<comment type="pathway">
    <text evidence="2">Lipid metabolism.</text>
</comment>
<dbReference type="InterPro" id="IPR002347">
    <property type="entry name" value="SDR_fam"/>
</dbReference>
<evidence type="ECO:0000256" key="15">
    <source>
        <dbReference type="ARBA" id="ARBA00047570"/>
    </source>
</evidence>
<evidence type="ECO:0000256" key="14">
    <source>
        <dbReference type="ARBA" id="ARBA00041063"/>
    </source>
</evidence>
<keyword evidence="9" id="KW-0576">Peroxisome</keyword>
<evidence type="ECO:0000256" key="19">
    <source>
        <dbReference type="ARBA" id="ARBA00049386"/>
    </source>
</evidence>
<keyword evidence="7" id="KW-0560">Oxidoreductase</keyword>
<sequence>MQRLGQPEEVANAILFLASDEASYITGGELVIDGGYSAR</sequence>
<dbReference type="InterPro" id="IPR052388">
    <property type="entry name" value="Peroxisomal_t2-enoyl-CoA_red"/>
</dbReference>
<comment type="catalytic activity">
    <reaction evidence="17">
        <text>(2E)-hexenoyl-CoA + NADPH + H(+) = hexanoyl-CoA + NADP(+)</text>
        <dbReference type="Rhea" id="RHEA:44956"/>
        <dbReference type="ChEBI" id="CHEBI:15378"/>
        <dbReference type="ChEBI" id="CHEBI:57783"/>
        <dbReference type="ChEBI" id="CHEBI:58349"/>
        <dbReference type="ChEBI" id="CHEBI:62077"/>
        <dbReference type="ChEBI" id="CHEBI:62620"/>
    </reaction>
    <physiologicalReaction direction="left-to-right" evidence="17">
        <dbReference type="Rhea" id="RHEA:44957"/>
    </physiologicalReaction>
</comment>
<dbReference type="GO" id="GO:0033306">
    <property type="term" value="P:phytol metabolic process"/>
    <property type="evidence" value="ECO:0007669"/>
    <property type="project" value="TreeGrafter"/>
</dbReference>
<dbReference type="GO" id="GO:0006633">
    <property type="term" value="P:fatty acid biosynthetic process"/>
    <property type="evidence" value="ECO:0007669"/>
    <property type="project" value="UniProtKB-KW"/>
</dbReference>
<dbReference type="PANTHER" id="PTHR24317">
    <property type="entry name" value="PEROXISOMAL TRANS-2-ENOYL-COA REDUCTASE"/>
    <property type="match status" value="1"/>
</dbReference>
<evidence type="ECO:0000256" key="12">
    <source>
        <dbReference type="ARBA" id="ARBA00038622"/>
    </source>
</evidence>
<dbReference type="EC" id="1.3.1.38" evidence="13"/>
<evidence type="ECO:0000256" key="5">
    <source>
        <dbReference type="ARBA" id="ARBA00022832"/>
    </source>
</evidence>
<name>A0AA95I454_9BACL</name>
<keyword evidence="8" id="KW-0443">Lipid metabolism</keyword>
<evidence type="ECO:0000256" key="7">
    <source>
        <dbReference type="ARBA" id="ARBA00023002"/>
    </source>
</evidence>
<comment type="catalytic activity">
    <reaction evidence="15">
        <text>(2E)-dodecenoyl-CoA + NADPH + H(+) = dodecanoyl-CoA + NADP(+)</text>
        <dbReference type="Rhea" id="RHEA:44964"/>
        <dbReference type="ChEBI" id="CHEBI:15378"/>
        <dbReference type="ChEBI" id="CHEBI:57330"/>
        <dbReference type="ChEBI" id="CHEBI:57375"/>
        <dbReference type="ChEBI" id="CHEBI:57783"/>
        <dbReference type="ChEBI" id="CHEBI:58349"/>
    </reaction>
    <physiologicalReaction direction="left-to-right" evidence="15">
        <dbReference type="Rhea" id="RHEA:44965"/>
    </physiologicalReaction>
</comment>
<evidence type="ECO:0000256" key="10">
    <source>
        <dbReference type="ARBA" id="ARBA00023160"/>
    </source>
</evidence>
<comment type="catalytic activity">
    <reaction evidence="18">
        <text>a (2E)-enoyl-CoA + NADPH + H(+) = a 2,3-saturated acyl-CoA + NADP(+)</text>
        <dbReference type="Rhea" id="RHEA:33763"/>
        <dbReference type="ChEBI" id="CHEBI:15378"/>
        <dbReference type="ChEBI" id="CHEBI:57783"/>
        <dbReference type="ChEBI" id="CHEBI:58349"/>
        <dbReference type="ChEBI" id="CHEBI:58856"/>
        <dbReference type="ChEBI" id="CHEBI:65111"/>
        <dbReference type="EC" id="1.3.1.38"/>
    </reaction>
    <physiologicalReaction direction="left-to-right" evidence="18">
        <dbReference type="Rhea" id="RHEA:33764"/>
    </physiologicalReaction>
</comment>
<evidence type="ECO:0000256" key="1">
    <source>
        <dbReference type="ARBA" id="ARBA00004275"/>
    </source>
</evidence>
<evidence type="ECO:0000256" key="16">
    <source>
        <dbReference type="ARBA" id="ARBA00048686"/>
    </source>
</evidence>
<evidence type="ECO:0000256" key="3">
    <source>
        <dbReference type="ARBA" id="ARBA00022516"/>
    </source>
</evidence>
<accession>A0AA95I454</accession>
<dbReference type="GO" id="GO:0019166">
    <property type="term" value="F:trans-2-enoyl-CoA reductase (NADPH) activity"/>
    <property type="evidence" value="ECO:0007669"/>
    <property type="project" value="UniProtKB-EC"/>
</dbReference>
<organism evidence="21 22">
    <name type="scientific">Paenibacillus woosongensis</name>
    <dbReference type="NCBI Taxonomy" id="307580"/>
    <lineage>
        <taxon>Bacteria</taxon>
        <taxon>Bacillati</taxon>
        <taxon>Bacillota</taxon>
        <taxon>Bacilli</taxon>
        <taxon>Bacillales</taxon>
        <taxon>Paenibacillaceae</taxon>
        <taxon>Paenibacillus</taxon>
    </lineage>
</organism>
<comment type="catalytic activity">
    <reaction evidence="19">
        <text>(2E)-decenoyl-CoA + NADPH + H(+) = decanoyl-CoA + NADP(+)</text>
        <dbReference type="Rhea" id="RHEA:44960"/>
        <dbReference type="ChEBI" id="CHEBI:15378"/>
        <dbReference type="ChEBI" id="CHEBI:57783"/>
        <dbReference type="ChEBI" id="CHEBI:58349"/>
        <dbReference type="ChEBI" id="CHEBI:61406"/>
        <dbReference type="ChEBI" id="CHEBI:61430"/>
    </reaction>
    <physiologicalReaction direction="left-to-right" evidence="19">
        <dbReference type="Rhea" id="RHEA:44961"/>
    </physiologicalReaction>
</comment>
<dbReference type="PANTHER" id="PTHR24317:SF7">
    <property type="entry name" value="PEROXISOMAL TRANS-2-ENOYL-COA REDUCTASE"/>
    <property type="match status" value="1"/>
</dbReference>
<dbReference type="InterPro" id="IPR036291">
    <property type="entry name" value="NAD(P)-bd_dom_sf"/>
</dbReference>
<keyword evidence="6" id="KW-0521">NADP</keyword>
<evidence type="ECO:0000256" key="17">
    <source>
        <dbReference type="ARBA" id="ARBA00049108"/>
    </source>
</evidence>
<evidence type="ECO:0000256" key="20">
    <source>
        <dbReference type="ARBA" id="ARBA00049559"/>
    </source>
</evidence>
<protein>
    <recommendedName>
        <fullName evidence="14">Peroxisomal trans-2-enoyl-CoA reductase</fullName>
        <ecNumber evidence="13">1.3.1.38</ecNumber>
    </recommendedName>
</protein>
<evidence type="ECO:0000256" key="2">
    <source>
        <dbReference type="ARBA" id="ARBA00005189"/>
    </source>
</evidence>
<gene>
    <name evidence="21" type="ORF">QNH46_20970</name>
</gene>
<keyword evidence="3" id="KW-0444">Lipid biosynthesis</keyword>
<dbReference type="Gene3D" id="3.40.50.720">
    <property type="entry name" value="NAD(P)-binding Rossmann-like Domain"/>
    <property type="match status" value="1"/>
</dbReference>
<comment type="subcellular location">
    <subcellularLocation>
        <location evidence="1">Peroxisome</location>
    </subcellularLocation>
</comment>
<dbReference type="KEGG" id="pwn:QNH46_20970"/>
<evidence type="ECO:0000256" key="8">
    <source>
        <dbReference type="ARBA" id="ARBA00023098"/>
    </source>
</evidence>